<evidence type="ECO:0000256" key="5">
    <source>
        <dbReference type="ARBA" id="ARBA00022771"/>
    </source>
</evidence>
<evidence type="ECO:0000256" key="11">
    <source>
        <dbReference type="SAM" id="MobiDB-lite"/>
    </source>
</evidence>
<feature type="region of interest" description="Disordered" evidence="11">
    <location>
        <begin position="1186"/>
        <end position="1212"/>
    </location>
</feature>
<dbReference type="SMART" id="SM00249">
    <property type="entry name" value="PHD"/>
    <property type="match status" value="1"/>
</dbReference>
<evidence type="ECO:0000256" key="9">
    <source>
        <dbReference type="ARBA" id="ARBA00023242"/>
    </source>
</evidence>
<dbReference type="ExpressionAtlas" id="A0A1D6NXV9">
    <property type="expression patterns" value="baseline and differential"/>
</dbReference>
<keyword evidence="6" id="KW-0378">Hydrolase</keyword>
<evidence type="ECO:0000256" key="1">
    <source>
        <dbReference type="ARBA" id="ARBA00004123"/>
    </source>
</evidence>
<dbReference type="GO" id="GO:0008270">
    <property type="term" value="F:zinc ion binding"/>
    <property type="evidence" value="ECO:0007669"/>
    <property type="project" value="UniProtKB-KW"/>
</dbReference>
<dbReference type="GO" id="GO:0016787">
    <property type="term" value="F:hydrolase activity"/>
    <property type="evidence" value="ECO:0007669"/>
    <property type="project" value="UniProtKB-KW"/>
</dbReference>
<dbReference type="InterPro" id="IPR038718">
    <property type="entry name" value="SNF2-like_sf"/>
</dbReference>
<dbReference type="CDD" id="cd15489">
    <property type="entry name" value="PHD_SF"/>
    <property type="match status" value="1"/>
</dbReference>
<evidence type="ECO:0000256" key="2">
    <source>
        <dbReference type="ARBA" id="ARBA00022723"/>
    </source>
</evidence>
<dbReference type="SMART" id="SM00298">
    <property type="entry name" value="CHROMO"/>
    <property type="match status" value="2"/>
</dbReference>
<keyword evidence="9" id="KW-0539">Nucleus</keyword>
<dbReference type="InterPro" id="IPR019787">
    <property type="entry name" value="Znf_PHD-finger"/>
</dbReference>
<dbReference type="InterPro" id="IPR000330">
    <property type="entry name" value="SNF2_N"/>
</dbReference>
<feature type="compositionally biased region" description="Polar residues" evidence="11">
    <location>
        <begin position="107"/>
        <end position="129"/>
    </location>
</feature>
<accession>A0A1D6NXV9</accession>
<dbReference type="CDD" id="cd18793">
    <property type="entry name" value="SF2_C_SNF"/>
    <property type="match status" value="1"/>
</dbReference>
<proteinExistence type="predicted"/>
<feature type="region of interest" description="Disordered" evidence="11">
    <location>
        <begin position="1"/>
        <end position="147"/>
    </location>
</feature>
<evidence type="ECO:0000259" key="12">
    <source>
        <dbReference type="PROSITE" id="PS50013"/>
    </source>
</evidence>
<feature type="domain" description="PHD-type" evidence="13">
    <location>
        <begin position="330"/>
        <end position="381"/>
    </location>
</feature>
<feature type="compositionally biased region" description="Gly residues" evidence="11">
    <location>
        <begin position="1"/>
        <end position="11"/>
    </location>
</feature>
<dbReference type="EMBL" id="CM000785">
    <property type="protein sequence ID" value="AQL02876.1"/>
    <property type="molecule type" value="Genomic_DNA"/>
</dbReference>
<dbReference type="SUPFAM" id="SSF54160">
    <property type="entry name" value="Chromo domain-like"/>
    <property type="match status" value="2"/>
</dbReference>
<dbReference type="InterPro" id="IPR023780">
    <property type="entry name" value="Chromo_domain"/>
</dbReference>
<evidence type="ECO:0000256" key="10">
    <source>
        <dbReference type="SAM" id="Coils"/>
    </source>
</evidence>
<evidence type="ECO:0000256" key="6">
    <source>
        <dbReference type="ARBA" id="ARBA00022801"/>
    </source>
</evidence>
<keyword evidence="4" id="KW-0547">Nucleotide-binding</keyword>
<evidence type="ECO:0000256" key="8">
    <source>
        <dbReference type="ARBA" id="ARBA00022840"/>
    </source>
</evidence>
<dbReference type="GO" id="GO:0005634">
    <property type="term" value="C:nucleus"/>
    <property type="evidence" value="ECO:0007669"/>
    <property type="project" value="UniProtKB-SubCell"/>
</dbReference>
<dbReference type="InterPro" id="IPR013083">
    <property type="entry name" value="Znf_RING/FYVE/PHD"/>
</dbReference>
<organism evidence="15">
    <name type="scientific">Zea mays</name>
    <name type="common">Maize</name>
    <dbReference type="NCBI Taxonomy" id="4577"/>
    <lineage>
        <taxon>Eukaryota</taxon>
        <taxon>Viridiplantae</taxon>
        <taxon>Streptophyta</taxon>
        <taxon>Embryophyta</taxon>
        <taxon>Tracheophyta</taxon>
        <taxon>Spermatophyta</taxon>
        <taxon>Magnoliopsida</taxon>
        <taxon>Liliopsida</taxon>
        <taxon>Poales</taxon>
        <taxon>Poaceae</taxon>
        <taxon>PACMAD clade</taxon>
        <taxon>Panicoideae</taxon>
        <taxon>Andropogonodae</taxon>
        <taxon>Andropogoneae</taxon>
        <taxon>Tripsacinae</taxon>
        <taxon>Zea</taxon>
    </lineage>
</organism>
<dbReference type="GO" id="GO:0004386">
    <property type="term" value="F:helicase activity"/>
    <property type="evidence" value="ECO:0007669"/>
    <property type="project" value="UniProtKB-KW"/>
</dbReference>
<keyword evidence="8" id="KW-0067">ATP-binding</keyword>
<dbReference type="Gene3D" id="3.30.40.10">
    <property type="entry name" value="Zinc/RING finger domain, C3HC4 (zinc finger)"/>
    <property type="match status" value="1"/>
</dbReference>
<keyword evidence="15" id="KW-0347">Helicase</keyword>
<evidence type="ECO:0000259" key="13">
    <source>
        <dbReference type="PROSITE" id="PS50016"/>
    </source>
</evidence>
<gene>
    <name evidence="15" type="ORF">ZEAMMB73_Zm00001d045635</name>
</gene>
<feature type="compositionally biased region" description="Polar residues" evidence="11">
    <location>
        <begin position="1202"/>
        <end position="1212"/>
    </location>
</feature>
<dbReference type="InterPro" id="IPR001650">
    <property type="entry name" value="Helicase_C-like"/>
</dbReference>
<dbReference type="GO" id="GO:0005524">
    <property type="term" value="F:ATP binding"/>
    <property type="evidence" value="ECO:0007669"/>
    <property type="project" value="UniProtKB-KW"/>
</dbReference>
<dbReference type="Gene3D" id="3.40.50.300">
    <property type="entry name" value="P-loop containing nucleotide triphosphate hydrolases"/>
    <property type="match status" value="1"/>
</dbReference>
<dbReference type="InterPro" id="IPR001965">
    <property type="entry name" value="Znf_PHD"/>
</dbReference>
<dbReference type="Pfam" id="PF00176">
    <property type="entry name" value="SNF2-rel_dom"/>
    <property type="match status" value="1"/>
</dbReference>
<keyword evidence="2" id="KW-0479">Metal-binding</keyword>
<dbReference type="Gene3D" id="2.40.50.40">
    <property type="match status" value="2"/>
</dbReference>
<dbReference type="PROSITE" id="PS51194">
    <property type="entry name" value="HELICASE_CTER"/>
    <property type="match status" value="1"/>
</dbReference>
<feature type="region of interest" description="Disordered" evidence="11">
    <location>
        <begin position="1341"/>
        <end position="1366"/>
    </location>
</feature>
<feature type="compositionally biased region" description="Polar residues" evidence="11">
    <location>
        <begin position="39"/>
        <end position="51"/>
    </location>
</feature>
<dbReference type="SUPFAM" id="SSF52540">
    <property type="entry name" value="P-loop containing nucleoside triphosphate hydrolases"/>
    <property type="match status" value="2"/>
</dbReference>
<sequence length="1451" mass="162175">MANTRSGGGGDAPPPPSSPPAAASATATRKLADGRETRNTAAASAHTPNLRRSTRENKGKHKSRLADTPPLHRSAKTPTKDATAIATPKSTPLPNNPKDSTKKPSRVRNTSVSPSPSKQEPNETSTPASTKRKTQDDALTASTPSKKQKRLLHAKSYIALFNIGEESVLATLREDEEKASEVQPEGDGAVLVHEESNAPEQPNQEASNVVASEVLGGHSSDLHEIEVILEGDGLKIGSHQSDVVLERCILTETRSLNKAVESIPMLETGEQATGGSNQKPLLELPNSACSTAHHEEASKSVEDGNSIGIQGACTSRNTEAIQCDETWYDDNICVVCRSREISDILKSCGGKGCKRHYHLSCMDPSLDVSLGIWLCIMCMKKRIQFGVYSVSEGIESLWDVKEGVVNSKQYFVKYKNLAHVHNQWVSESDIVDSTPQGSDLISKVSKKIHKEKTIRWKQEWAEPHRLLKRRLLMPQKEAEVFFNSLGDKFVYCNVEWLVKWKDLGYEHATWELESSSFLCTPEAEELKRSYEDRFKTARKASDPSKVDKAKGGIFQQLERLPDGCPPGLDDDHLRSLNQLREFWHNSCGAIFIDDQERVIKTILFVASILPHICQPLLIVSTTTTLSLWETKFNRLAASINVVVYNGEKDVRKSIQDLEFYQDGSVMLQVLLSHPDAILEDIEVIERINWEAVIVDDCQNSRVSKWLEQLRRLPTNFRMVLLSSSLKESIAEHISLLSFLNPEENGTLSVSNGVSFDTAGTLVVLKEKLARYVAFERKTDSSKLLEYWVPARLSPVQLEMYCYILLSNSPALRSHSKTDSVGALRNILISLRKCCDHPYLVDQSLQSTLTKDHPVTDILDIGVRSCGKLLLLDRMLQQIRIQGLRVLILSQSGGESGKPMGDILDDFVRQRFGYESYERVERGLLLQKKQTAMNMFNDKTKGRFIFLIDSRACGPSIKLSSVDAIIIYCSDWNPMNDLRALQRVSMESQSEPVPIFRLYSSFTVEEKALILAKHDHILDSNIVNITPSLSHCLLSWGASFLFNRLEELQQHSYSNVSGDELFMDNVDLEFLTKLLSKVELRTESGNTAISQAYLCGSFYSRAIVVAGEREGIPSVDGDLPKFWAYWLSLLNGRSPQWQYISEPVQRSRRKINNMEQQLKNTDKQLKITTEETDEARVKRRRIGEIMDSSAIDSPGKNKDTILPGNNTPPSSHQISVEDTWQELERSNLHATQKGLHVQLKPEISKLYKLLQLPEPSSDDLRSTDHVEENTVGSQIQGGTSKHLGDAAMEVETGNRNTALADSPHFDKPALTAPSRQATLLVSRETEMLSNLVDQCAQQSLVSAQPLQDESEQADLSSAASTQPLQSERQQLISVSNNLLERAQLDQSQPNYQTDAAPGCAQSTELFPVTSMMFNHAPIDSEPLKNELHKLRLHMDTLNKVHEMKMLFQYHNV</sequence>
<protein>
    <submittedName>
        <fullName evidence="15">Helicase protein MOM1</fullName>
    </submittedName>
</protein>
<keyword evidence="7" id="KW-0862">Zinc</keyword>
<keyword evidence="3" id="KW-0677">Repeat</keyword>
<dbReference type="PANTHER" id="PTHR45623:SF13">
    <property type="entry name" value="HELICASE PROTEIN MOM1"/>
    <property type="match status" value="1"/>
</dbReference>
<evidence type="ECO:0000259" key="14">
    <source>
        <dbReference type="PROSITE" id="PS51194"/>
    </source>
</evidence>
<keyword evidence="10" id="KW-0175">Coiled coil</keyword>
<dbReference type="InterPro" id="IPR011011">
    <property type="entry name" value="Znf_FYVE_PHD"/>
</dbReference>
<dbReference type="InterPro" id="IPR049730">
    <property type="entry name" value="SNF2/RAD54-like_C"/>
</dbReference>
<dbReference type="Pfam" id="PF00385">
    <property type="entry name" value="Chromo"/>
    <property type="match status" value="1"/>
</dbReference>
<dbReference type="SUPFAM" id="SSF57903">
    <property type="entry name" value="FYVE/PHD zinc finger"/>
    <property type="match status" value="1"/>
</dbReference>
<dbReference type="InterPro" id="IPR016197">
    <property type="entry name" value="Chromo-like_dom_sf"/>
</dbReference>
<feature type="domain" description="Helicase C-terminal" evidence="14">
    <location>
        <begin position="870"/>
        <end position="1033"/>
    </location>
</feature>
<dbReference type="InterPro" id="IPR000953">
    <property type="entry name" value="Chromo/chromo_shadow_dom"/>
</dbReference>
<dbReference type="PROSITE" id="PS50013">
    <property type="entry name" value="CHROMO_2"/>
    <property type="match status" value="1"/>
</dbReference>
<keyword evidence="5" id="KW-0863">Zinc-finger</keyword>
<dbReference type="PROSITE" id="PS50016">
    <property type="entry name" value="ZF_PHD_2"/>
    <property type="match status" value="1"/>
</dbReference>
<dbReference type="InterPro" id="IPR027417">
    <property type="entry name" value="P-loop_NTPase"/>
</dbReference>
<comment type="subcellular location">
    <subcellularLocation>
        <location evidence="1">Nucleus</location>
    </subcellularLocation>
</comment>
<dbReference type="Pfam" id="PF00271">
    <property type="entry name" value="Helicase_C"/>
    <property type="match status" value="1"/>
</dbReference>
<reference evidence="15" key="1">
    <citation type="submission" date="2015-12" db="EMBL/GenBank/DDBJ databases">
        <title>Update maize B73 reference genome by single molecule sequencing technologies.</title>
        <authorList>
            <consortium name="Maize Genome Sequencing Project"/>
            <person name="Ware D."/>
        </authorList>
    </citation>
    <scope>NUCLEOTIDE SEQUENCE</scope>
    <source>
        <tissue evidence="15">Seedling</tissue>
    </source>
</reference>
<evidence type="ECO:0000313" key="15">
    <source>
        <dbReference type="EMBL" id="AQL02876.1"/>
    </source>
</evidence>
<dbReference type="PANTHER" id="PTHR45623">
    <property type="entry name" value="CHROMODOMAIN-HELICASE-DNA-BINDING PROTEIN 3-RELATED-RELATED"/>
    <property type="match status" value="1"/>
</dbReference>
<dbReference type="Gene3D" id="3.40.50.10810">
    <property type="entry name" value="Tandem AAA-ATPase domain"/>
    <property type="match status" value="1"/>
</dbReference>
<feature type="domain" description="Chromo" evidence="12">
    <location>
        <begin position="476"/>
        <end position="542"/>
    </location>
</feature>
<evidence type="ECO:0000256" key="4">
    <source>
        <dbReference type="ARBA" id="ARBA00022741"/>
    </source>
</evidence>
<evidence type="ECO:0000256" key="3">
    <source>
        <dbReference type="ARBA" id="ARBA00022737"/>
    </source>
</evidence>
<name>A0A1D6NXV9_MAIZE</name>
<feature type="coiled-coil region" evidence="10">
    <location>
        <begin position="1143"/>
        <end position="1170"/>
    </location>
</feature>
<evidence type="ECO:0000256" key="7">
    <source>
        <dbReference type="ARBA" id="ARBA00022833"/>
    </source>
</evidence>